<accession>A0A433AZ04</accession>
<feature type="compositionally biased region" description="Pro residues" evidence="1">
    <location>
        <begin position="159"/>
        <end position="181"/>
    </location>
</feature>
<comment type="caution">
    <text evidence="2">The sequence shown here is derived from an EMBL/GenBank/DDBJ whole genome shotgun (WGS) entry which is preliminary data.</text>
</comment>
<reference evidence="2 3" key="1">
    <citation type="journal article" date="2018" name="New Phytol.">
        <title>Phylogenomics of Endogonaceae and evolution of mycorrhizas within Mucoromycota.</title>
        <authorList>
            <person name="Chang Y."/>
            <person name="Desiro A."/>
            <person name="Na H."/>
            <person name="Sandor L."/>
            <person name="Lipzen A."/>
            <person name="Clum A."/>
            <person name="Barry K."/>
            <person name="Grigoriev I.V."/>
            <person name="Martin F.M."/>
            <person name="Stajich J.E."/>
            <person name="Smith M.E."/>
            <person name="Bonito G."/>
            <person name="Spatafora J.W."/>
        </authorList>
    </citation>
    <scope>NUCLEOTIDE SEQUENCE [LARGE SCALE GENOMIC DNA]</scope>
    <source>
        <strain evidence="2 3">GMNB39</strain>
    </source>
</reference>
<sequence length="226" mass="24027">MGTAVVGTRQRIGYAYINHLFPTRLLPNKPILQPDLPQTNPSNPPTHPDLLIPHHSPSNMSQNILKCFDDRDEIRVADFPSVFFEVNHTPISLDPRSNLVCVSTVCLFTCLPARASPLYFLQPLYLSATPTLGERCHEDDQEAADMAANLAALSLGGSGPPPPPGPIPAPAPAPAPVPAPAPARARALARARDFVRGRTSARAPALDPGPAPPAHGRGRGRVPVPA</sequence>
<organism evidence="2 3">
    <name type="scientific">Jimgerdemannia flammicorona</name>
    <dbReference type="NCBI Taxonomy" id="994334"/>
    <lineage>
        <taxon>Eukaryota</taxon>
        <taxon>Fungi</taxon>
        <taxon>Fungi incertae sedis</taxon>
        <taxon>Mucoromycota</taxon>
        <taxon>Mucoromycotina</taxon>
        <taxon>Endogonomycetes</taxon>
        <taxon>Endogonales</taxon>
        <taxon>Endogonaceae</taxon>
        <taxon>Jimgerdemannia</taxon>
    </lineage>
</organism>
<evidence type="ECO:0000313" key="3">
    <source>
        <dbReference type="Proteomes" id="UP000268093"/>
    </source>
</evidence>
<keyword evidence="3" id="KW-1185">Reference proteome</keyword>
<protein>
    <submittedName>
        <fullName evidence="2">Uncharacterized protein</fullName>
    </submittedName>
</protein>
<dbReference type="AlphaFoldDB" id="A0A433AZ04"/>
<evidence type="ECO:0000256" key="1">
    <source>
        <dbReference type="SAM" id="MobiDB-lite"/>
    </source>
</evidence>
<proteinExistence type="predicted"/>
<gene>
    <name evidence="2" type="ORF">BC936DRAFT_140144</name>
</gene>
<dbReference type="EMBL" id="RBNI01016495">
    <property type="protein sequence ID" value="RUP07978.1"/>
    <property type="molecule type" value="Genomic_DNA"/>
</dbReference>
<evidence type="ECO:0000313" key="2">
    <source>
        <dbReference type="EMBL" id="RUP07978.1"/>
    </source>
</evidence>
<name>A0A433AZ04_9FUNG</name>
<feature type="region of interest" description="Disordered" evidence="1">
    <location>
        <begin position="153"/>
        <end position="226"/>
    </location>
</feature>
<dbReference type="Proteomes" id="UP000268093">
    <property type="component" value="Unassembled WGS sequence"/>
</dbReference>
<feature type="region of interest" description="Disordered" evidence="1">
    <location>
        <begin position="31"/>
        <end position="55"/>
    </location>
</feature>
<feature type="non-terminal residue" evidence="2">
    <location>
        <position position="226"/>
    </location>
</feature>